<organism evidence="6 7">
    <name type="scientific">Tritrichomonas musculus</name>
    <dbReference type="NCBI Taxonomy" id="1915356"/>
    <lineage>
        <taxon>Eukaryota</taxon>
        <taxon>Metamonada</taxon>
        <taxon>Parabasalia</taxon>
        <taxon>Tritrichomonadida</taxon>
        <taxon>Tritrichomonadidae</taxon>
        <taxon>Tritrichomonas</taxon>
    </lineage>
</organism>
<dbReference type="EMBL" id="JAPFFF010000008">
    <property type="protein sequence ID" value="KAK8885190.1"/>
    <property type="molecule type" value="Genomic_DNA"/>
</dbReference>
<protein>
    <recommendedName>
        <fullName evidence="5">RRM domain-containing protein</fullName>
    </recommendedName>
</protein>
<keyword evidence="2" id="KW-0539">Nucleus</keyword>
<feature type="domain" description="RRM" evidence="5">
    <location>
        <begin position="99"/>
        <end position="170"/>
    </location>
</feature>
<dbReference type="InterPro" id="IPR000504">
    <property type="entry name" value="RRM_dom"/>
</dbReference>
<evidence type="ECO:0000313" key="7">
    <source>
        <dbReference type="Proteomes" id="UP001470230"/>
    </source>
</evidence>
<dbReference type="SUPFAM" id="SSF54928">
    <property type="entry name" value="RNA-binding domain, RBD"/>
    <property type="match status" value="1"/>
</dbReference>
<dbReference type="Proteomes" id="UP001470230">
    <property type="component" value="Unassembled WGS sequence"/>
</dbReference>
<proteinExistence type="predicted"/>
<feature type="compositionally biased region" description="Low complexity" evidence="4">
    <location>
        <begin position="348"/>
        <end position="369"/>
    </location>
</feature>
<feature type="compositionally biased region" description="Low complexity" evidence="4">
    <location>
        <begin position="383"/>
        <end position="410"/>
    </location>
</feature>
<dbReference type="Pfam" id="PF00076">
    <property type="entry name" value="RRM_1"/>
    <property type="match status" value="1"/>
</dbReference>
<feature type="compositionally biased region" description="Polar residues" evidence="4">
    <location>
        <begin position="40"/>
        <end position="58"/>
    </location>
</feature>
<dbReference type="PROSITE" id="PS50102">
    <property type="entry name" value="RRM"/>
    <property type="match status" value="1"/>
</dbReference>
<feature type="compositionally biased region" description="Pro residues" evidence="4">
    <location>
        <begin position="295"/>
        <end position="306"/>
    </location>
</feature>
<evidence type="ECO:0000256" key="1">
    <source>
        <dbReference type="ARBA" id="ARBA00004123"/>
    </source>
</evidence>
<evidence type="ECO:0000313" key="6">
    <source>
        <dbReference type="EMBL" id="KAK8885190.1"/>
    </source>
</evidence>
<comment type="subcellular location">
    <subcellularLocation>
        <location evidence="1">Nucleus</location>
    </subcellularLocation>
</comment>
<dbReference type="Gene3D" id="3.30.70.330">
    <property type="match status" value="2"/>
</dbReference>
<feature type="compositionally biased region" description="Basic and acidic residues" evidence="4">
    <location>
        <begin position="60"/>
        <end position="77"/>
    </location>
</feature>
<keyword evidence="3" id="KW-0694">RNA-binding</keyword>
<evidence type="ECO:0000256" key="4">
    <source>
        <dbReference type="SAM" id="MobiDB-lite"/>
    </source>
</evidence>
<evidence type="ECO:0000256" key="3">
    <source>
        <dbReference type="PROSITE-ProRule" id="PRU00176"/>
    </source>
</evidence>
<accession>A0ABR2K241</accession>
<keyword evidence="7" id="KW-1185">Reference proteome</keyword>
<reference evidence="6 7" key="1">
    <citation type="submission" date="2024-04" db="EMBL/GenBank/DDBJ databases">
        <title>Tritrichomonas musculus Genome.</title>
        <authorList>
            <person name="Alves-Ferreira E."/>
            <person name="Grigg M."/>
            <person name="Lorenzi H."/>
            <person name="Galac M."/>
        </authorList>
    </citation>
    <scope>NUCLEOTIDE SEQUENCE [LARGE SCALE GENOMIC DNA]</scope>
    <source>
        <strain evidence="6 7">EAF2021</strain>
    </source>
</reference>
<feature type="compositionally biased region" description="Pro residues" evidence="4">
    <location>
        <begin position="336"/>
        <end position="347"/>
    </location>
</feature>
<sequence length="445" mass="49909">MSGNPGAPLTNTNYPPAPPPPQIQTYPYFPTYPPLPPGVNPQTGFQPPTQNFQTTYQPRENYRNRDGYHGKRNDYHNRNNNRNNNHNNDQRQERNDPIHTVFFHNIYYNTSLEDFKNYAAQFGEISNVFTKFAKGIAFVTYYDIRSAEKAVKSEYGKINGREVKTSFAYRPPAHSKRDPCESCSTVQVKIESDISKVNLEDVQDELQKFGEIREAKNCDDSKEFIIKFFDLRSAKQAVQKDGLDIKGETARIEYLPEEDEGDDPADHPPPQHHHHNRGNSNNSNNNNGNGAPQQIPYPGPYGAPMQPPFDQMGYTAYPGMFGQPYGSIPSIYGYPGVPPAPPPPPPQYGQSIQPNPPLQAQQPQQNLQAHPASQPPQLIQSTQPPIQAQAISQSSSQQQSQNQLSPVQQSDPVIHQQLSSAEQPQPIGVSIDQLKKFDSILPNEP</sequence>
<feature type="compositionally biased region" description="Low complexity" evidence="4">
    <location>
        <begin position="278"/>
        <end position="290"/>
    </location>
</feature>
<dbReference type="PANTHER" id="PTHR48033:SF10">
    <property type="entry name" value="RNA-BINDING PROTEIN SQUID"/>
    <property type="match status" value="1"/>
</dbReference>
<feature type="compositionally biased region" description="Pro residues" evidence="4">
    <location>
        <begin position="30"/>
        <end position="39"/>
    </location>
</feature>
<feature type="region of interest" description="Disordered" evidence="4">
    <location>
        <begin position="1"/>
        <end position="95"/>
    </location>
</feature>
<name>A0ABR2K241_9EUKA</name>
<dbReference type="PANTHER" id="PTHR48033">
    <property type="entry name" value="RNA-BINDING (RRM/RBD/RNP MOTIFS) FAMILY PROTEIN"/>
    <property type="match status" value="1"/>
</dbReference>
<comment type="caution">
    <text evidence="6">The sequence shown here is derived from an EMBL/GenBank/DDBJ whole genome shotgun (WGS) entry which is preliminary data.</text>
</comment>
<dbReference type="InterPro" id="IPR012677">
    <property type="entry name" value="Nucleotide-bd_a/b_plait_sf"/>
</dbReference>
<feature type="compositionally biased region" description="Low complexity" evidence="4">
    <location>
        <begin position="78"/>
        <end position="87"/>
    </location>
</feature>
<dbReference type="InterPro" id="IPR035979">
    <property type="entry name" value="RBD_domain_sf"/>
</dbReference>
<feature type="region of interest" description="Disordered" evidence="4">
    <location>
        <begin position="335"/>
        <end position="430"/>
    </location>
</feature>
<evidence type="ECO:0000256" key="2">
    <source>
        <dbReference type="ARBA" id="ARBA00023242"/>
    </source>
</evidence>
<gene>
    <name evidence="6" type="ORF">M9Y10_044319</name>
</gene>
<dbReference type="SMART" id="SM00360">
    <property type="entry name" value="RRM"/>
    <property type="match status" value="2"/>
</dbReference>
<evidence type="ECO:0000259" key="5">
    <source>
        <dbReference type="PROSITE" id="PS50102"/>
    </source>
</evidence>
<feature type="region of interest" description="Disordered" evidence="4">
    <location>
        <begin position="258"/>
        <end position="306"/>
    </location>
</feature>